<proteinExistence type="inferred from homology"/>
<keyword evidence="5" id="KW-1185">Reference proteome</keyword>
<protein>
    <submittedName>
        <fullName evidence="4">Enoyl-CoA hydratase/isomerase family protein</fullName>
    </submittedName>
</protein>
<dbReference type="PROSITE" id="PS00166">
    <property type="entry name" value="ENOYL_COA_HYDRATASE"/>
    <property type="match status" value="1"/>
</dbReference>
<sequence>MSTDYDTISVEQDGAVATVSVARPEAMNAVNTEVLTELSEAISDLSSGTRVIVLTGEGERAFIGGGDIKDFQNRSGVWFREEFRDTMASLEDAIESSRAPVIAAVNGVALGGGTEIAMMCDMIVATESARFGQPEIGLGFIPGAGGTQRLTHLVGYLKAKELILTGRHVPAAEAEDIGLANEVVMDDEFEDRVYELADELADGPPIAQWFAKKAVNQSRAQLETGLELEAALAGLLFETADKEEGHAAFVEKRNPEFRGE</sequence>
<gene>
    <name evidence="4" type="ORF">ACFQPE_18745</name>
</gene>
<dbReference type="AlphaFoldDB" id="A0ABD6AFP7"/>
<accession>A0ABD6AFP7</accession>
<dbReference type="FunFam" id="3.90.226.10:FF:000009">
    <property type="entry name" value="Carnitinyl-CoA dehydratase"/>
    <property type="match status" value="1"/>
</dbReference>
<dbReference type="Gene3D" id="3.90.226.10">
    <property type="entry name" value="2-enoyl-CoA Hydratase, Chain A, domain 1"/>
    <property type="match status" value="1"/>
</dbReference>
<evidence type="ECO:0000256" key="2">
    <source>
        <dbReference type="ARBA" id="ARBA00023239"/>
    </source>
</evidence>
<dbReference type="InterPro" id="IPR018376">
    <property type="entry name" value="Enoyl-CoA_hyd/isom_CS"/>
</dbReference>
<dbReference type="SUPFAM" id="SSF52096">
    <property type="entry name" value="ClpP/crotonase"/>
    <property type="match status" value="1"/>
</dbReference>
<dbReference type="GeneID" id="79316993"/>
<dbReference type="Gene3D" id="1.10.12.10">
    <property type="entry name" value="Lyase 2-enoyl-coa Hydratase, Chain A, domain 2"/>
    <property type="match status" value="1"/>
</dbReference>
<dbReference type="GO" id="GO:0016836">
    <property type="term" value="F:hydro-lyase activity"/>
    <property type="evidence" value="ECO:0007669"/>
    <property type="project" value="UniProtKB-ARBA"/>
</dbReference>
<reference evidence="4 5" key="1">
    <citation type="journal article" date="2019" name="Int. J. Syst. Evol. Microbiol.">
        <title>The Global Catalogue of Microorganisms (GCM) 10K type strain sequencing project: providing services to taxonomists for standard genome sequencing and annotation.</title>
        <authorList>
            <consortium name="The Broad Institute Genomics Platform"/>
            <consortium name="The Broad Institute Genome Sequencing Center for Infectious Disease"/>
            <person name="Wu L."/>
            <person name="Ma J."/>
        </authorList>
    </citation>
    <scope>NUCLEOTIDE SEQUENCE [LARGE SCALE GENOMIC DNA]</scope>
    <source>
        <strain evidence="4 5">PSR21</strain>
    </source>
</reference>
<evidence type="ECO:0000256" key="3">
    <source>
        <dbReference type="RuleBase" id="RU003707"/>
    </source>
</evidence>
<evidence type="ECO:0000313" key="5">
    <source>
        <dbReference type="Proteomes" id="UP001596547"/>
    </source>
</evidence>
<organism evidence="4 5">
    <name type="scientific">Halomarina halobia</name>
    <dbReference type="NCBI Taxonomy" id="3033386"/>
    <lineage>
        <taxon>Archaea</taxon>
        <taxon>Methanobacteriati</taxon>
        <taxon>Methanobacteriota</taxon>
        <taxon>Stenosarchaea group</taxon>
        <taxon>Halobacteria</taxon>
        <taxon>Halobacteriales</taxon>
        <taxon>Natronomonadaceae</taxon>
        <taxon>Halomarina</taxon>
    </lineage>
</organism>
<keyword evidence="2" id="KW-0456">Lyase</keyword>
<evidence type="ECO:0000256" key="1">
    <source>
        <dbReference type="ARBA" id="ARBA00005254"/>
    </source>
</evidence>
<comment type="caution">
    <text evidence="4">The sequence shown here is derived from an EMBL/GenBank/DDBJ whole genome shotgun (WGS) entry which is preliminary data.</text>
</comment>
<dbReference type="Proteomes" id="UP001596547">
    <property type="component" value="Unassembled WGS sequence"/>
</dbReference>
<dbReference type="Pfam" id="PF00378">
    <property type="entry name" value="ECH_1"/>
    <property type="match status" value="1"/>
</dbReference>
<dbReference type="InterPro" id="IPR001753">
    <property type="entry name" value="Enoyl-CoA_hydra/iso"/>
</dbReference>
<dbReference type="PANTHER" id="PTHR11941">
    <property type="entry name" value="ENOYL-COA HYDRATASE-RELATED"/>
    <property type="match status" value="1"/>
</dbReference>
<evidence type="ECO:0000313" key="4">
    <source>
        <dbReference type="EMBL" id="MFC7318819.1"/>
    </source>
</evidence>
<dbReference type="InterPro" id="IPR029045">
    <property type="entry name" value="ClpP/crotonase-like_dom_sf"/>
</dbReference>
<dbReference type="InterPro" id="IPR014748">
    <property type="entry name" value="Enoyl-CoA_hydra_C"/>
</dbReference>
<dbReference type="FunFam" id="1.10.12.10:FF:000001">
    <property type="entry name" value="Probable enoyl-CoA hydratase, mitochondrial"/>
    <property type="match status" value="1"/>
</dbReference>
<dbReference type="EMBL" id="JBHTBF010000003">
    <property type="protein sequence ID" value="MFC7318819.1"/>
    <property type="molecule type" value="Genomic_DNA"/>
</dbReference>
<comment type="similarity">
    <text evidence="1 3">Belongs to the enoyl-CoA hydratase/isomerase family.</text>
</comment>
<dbReference type="RefSeq" id="WP_276306346.1">
    <property type="nucleotide sequence ID" value="NZ_CP119993.1"/>
</dbReference>
<dbReference type="PANTHER" id="PTHR11941:SF54">
    <property type="entry name" value="ENOYL-COA HYDRATASE, MITOCHONDRIAL"/>
    <property type="match status" value="1"/>
</dbReference>
<name>A0ABD6AFP7_9EURY</name>
<dbReference type="CDD" id="cd06558">
    <property type="entry name" value="crotonase-like"/>
    <property type="match status" value="1"/>
</dbReference>